<evidence type="ECO:0000256" key="1">
    <source>
        <dbReference type="SAM" id="MobiDB-lite"/>
    </source>
</evidence>
<feature type="region of interest" description="Disordered" evidence="1">
    <location>
        <begin position="80"/>
        <end position="108"/>
    </location>
</feature>
<dbReference type="AlphaFoldDB" id="A0A2N1MW48"/>
<accession>A0A2N1MW48</accession>
<dbReference type="VEuPathDB" id="FungiDB:FUN_006614"/>
<dbReference type="EMBL" id="LLXL01001188">
    <property type="protein sequence ID" value="PKK65829.1"/>
    <property type="molecule type" value="Genomic_DNA"/>
</dbReference>
<protein>
    <submittedName>
        <fullName evidence="2">Uncharacterized protein</fullName>
    </submittedName>
</protein>
<dbReference type="Proteomes" id="UP000233469">
    <property type="component" value="Unassembled WGS sequence"/>
</dbReference>
<feature type="compositionally biased region" description="Polar residues" evidence="1">
    <location>
        <begin position="88"/>
        <end position="108"/>
    </location>
</feature>
<name>A0A2N1MW48_9GLOM</name>
<comment type="caution">
    <text evidence="2">The sequence shown here is derived from an EMBL/GenBank/DDBJ whole genome shotgun (WGS) entry which is preliminary data.</text>
</comment>
<dbReference type="VEuPathDB" id="FungiDB:RhiirFUN_019327"/>
<evidence type="ECO:0000313" key="2">
    <source>
        <dbReference type="EMBL" id="PKK65829.1"/>
    </source>
</evidence>
<dbReference type="VEuPathDB" id="FungiDB:RhiirA1_484527"/>
<organism evidence="2 3">
    <name type="scientific">Rhizophagus irregularis</name>
    <dbReference type="NCBI Taxonomy" id="588596"/>
    <lineage>
        <taxon>Eukaryota</taxon>
        <taxon>Fungi</taxon>
        <taxon>Fungi incertae sedis</taxon>
        <taxon>Mucoromycota</taxon>
        <taxon>Glomeromycotina</taxon>
        <taxon>Glomeromycetes</taxon>
        <taxon>Glomerales</taxon>
        <taxon>Glomeraceae</taxon>
        <taxon>Rhizophagus</taxon>
    </lineage>
</organism>
<reference evidence="2 3" key="1">
    <citation type="submission" date="2016-04" db="EMBL/GenBank/DDBJ databases">
        <title>Genome analyses suggest a sexual origin of heterokaryosis in a supposedly ancient asexual fungus.</title>
        <authorList>
            <person name="Ropars J."/>
            <person name="Sedzielewska K."/>
            <person name="Noel J."/>
            <person name="Charron P."/>
            <person name="Farinelli L."/>
            <person name="Marton T."/>
            <person name="Kruger M."/>
            <person name="Pelin A."/>
            <person name="Brachmann A."/>
            <person name="Corradi N."/>
        </authorList>
    </citation>
    <scope>NUCLEOTIDE SEQUENCE [LARGE SCALE GENOMIC DNA]</scope>
    <source>
        <strain evidence="2 3">C2</strain>
    </source>
</reference>
<sequence>MGTYKRIKKKDLKKKIPANQRITYERIPTQQVESDTYDLKGRRILKHNKQWSIALEKTRQYINQFIREGNRVIWKEDIGESHIGDGSTGRNQKNRTYGKSAKNQTKID</sequence>
<evidence type="ECO:0000313" key="3">
    <source>
        <dbReference type="Proteomes" id="UP000233469"/>
    </source>
</evidence>
<proteinExistence type="predicted"/>
<gene>
    <name evidence="2" type="ORF">RhiirC2_785593</name>
</gene>
<reference evidence="2 3" key="2">
    <citation type="submission" date="2017-10" db="EMBL/GenBank/DDBJ databases">
        <title>Extensive intraspecific genome diversity in a model arbuscular mycorrhizal fungus.</title>
        <authorList>
            <person name="Chen E.C.H."/>
            <person name="Morin E."/>
            <person name="Baudet D."/>
            <person name="Noel J."/>
            <person name="Ndikumana S."/>
            <person name="Charron P."/>
            <person name="St-Onge C."/>
            <person name="Giorgi J."/>
            <person name="Grigoriev I.V."/>
            <person name="Roux C."/>
            <person name="Martin F.M."/>
            <person name="Corradi N."/>
        </authorList>
    </citation>
    <scope>NUCLEOTIDE SEQUENCE [LARGE SCALE GENOMIC DNA]</scope>
    <source>
        <strain evidence="2 3">C2</strain>
    </source>
</reference>